<comment type="caution">
    <text evidence="1">The sequence shown here is derived from an EMBL/GenBank/DDBJ whole genome shotgun (WGS) entry which is preliminary data.</text>
</comment>
<keyword evidence="2" id="KW-1185">Reference proteome</keyword>
<proteinExistence type="predicted"/>
<evidence type="ECO:0000313" key="1">
    <source>
        <dbReference type="EMBL" id="TRW98583.1"/>
    </source>
</evidence>
<name>A0ABY3CGA2_9GAMM</name>
<dbReference type="InterPro" id="IPR036890">
    <property type="entry name" value="HATPase_C_sf"/>
</dbReference>
<gene>
    <name evidence="1" type="ORF">EKO24_006980</name>
</gene>
<reference evidence="1 2" key="1">
    <citation type="journal article" date="2019" name="Antonie Van Leeuwenhoek">
        <title>Description of 'Ca. Methylobacter oryzae' KRF1, a novel species from the environmentally important Methylobacter clade 2.</title>
        <authorList>
            <person name="Khatri K."/>
            <person name="Mohite J.A."/>
            <person name="Pandit P.S."/>
            <person name="Bahulikar R."/>
            <person name="Rahalkar M.C."/>
        </authorList>
    </citation>
    <scope>NUCLEOTIDE SEQUENCE [LARGE SCALE GENOMIC DNA]</scope>
    <source>
        <strain evidence="1 2">KRF1</strain>
    </source>
</reference>
<organism evidence="1 2">
    <name type="scientific">Candidatus Methylobacter oryzae</name>
    <dbReference type="NCBI Taxonomy" id="2497749"/>
    <lineage>
        <taxon>Bacteria</taxon>
        <taxon>Pseudomonadati</taxon>
        <taxon>Pseudomonadota</taxon>
        <taxon>Gammaproteobacteria</taxon>
        <taxon>Methylococcales</taxon>
        <taxon>Methylococcaceae</taxon>
        <taxon>Methylobacter</taxon>
    </lineage>
</organism>
<dbReference type="Gene3D" id="3.30.565.10">
    <property type="entry name" value="Histidine kinase-like ATPase, C-terminal domain"/>
    <property type="match status" value="1"/>
</dbReference>
<accession>A0ABY3CGA2</accession>
<sequence length="95" mass="10616">MTQQETNRVKALPTKEFFMSMLTRDIATDRAILDLIDNSIDASQSNSKSDSRVSITINGNEFGIRDNAGGLDLETAKEYAFRFGRSASSPLMWLH</sequence>
<protein>
    <recommendedName>
        <fullName evidence="3">ATP-binding protein</fullName>
    </recommendedName>
</protein>
<dbReference type="Pfam" id="PF13589">
    <property type="entry name" value="HATPase_c_3"/>
    <property type="match status" value="1"/>
</dbReference>
<evidence type="ECO:0008006" key="3">
    <source>
        <dbReference type="Google" id="ProtNLM"/>
    </source>
</evidence>
<dbReference type="EMBL" id="RYFG02000064">
    <property type="protein sequence ID" value="TRW98583.1"/>
    <property type="molecule type" value="Genomic_DNA"/>
</dbReference>
<dbReference type="Proteomes" id="UP000733744">
    <property type="component" value="Unassembled WGS sequence"/>
</dbReference>
<evidence type="ECO:0000313" key="2">
    <source>
        <dbReference type="Proteomes" id="UP000733744"/>
    </source>
</evidence>
<dbReference type="SUPFAM" id="SSF55874">
    <property type="entry name" value="ATPase domain of HSP90 chaperone/DNA topoisomerase II/histidine kinase"/>
    <property type="match status" value="1"/>
</dbReference>